<evidence type="ECO:0000313" key="10">
    <source>
        <dbReference type="Proteomes" id="UP000027665"/>
    </source>
</evidence>
<dbReference type="PATRIC" id="fig|2754.20.peg.1207"/>
<dbReference type="InterPro" id="IPR004681">
    <property type="entry name" value="TRAP_DctM"/>
</dbReference>
<dbReference type="GO" id="GO:0005886">
    <property type="term" value="C:plasma membrane"/>
    <property type="evidence" value="ECO:0007669"/>
    <property type="project" value="UniProtKB-SubCell"/>
</dbReference>
<evidence type="ECO:0000259" key="8">
    <source>
        <dbReference type="Pfam" id="PF06808"/>
    </source>
</evidence>
<keyword evidence="5 7" id="KW-1133">Transmembrane helix</keyword>
<dbReference type="GeneID" id="90984685"/>
<protein>
    <submittedName>
        <fullName evidence="9">C4-dicarboxylate ABC transporter permease</fullName>
    </submittedName>
</protein>
<dbReference type="PIRSF" id="PIRSF006066">
    <property type="entry name" value="HI0050"/>
    <property type="match status" value="1"/>
</dbReference>
<dbReference type="OrthoDB" id="9772674at2"/>
<name>A0A073J0P0_9BACT</name>
<comment type="caution">
    <text evidence="9">The sequence shown here is derived from an EMBL/GenBank/DDBJ whole genome shotgun (WGS) entry which is preliminary data.</text>
</comment>
<evidence type="ECO:0000256" key="7">
    <source>
        <dbReference type="SAM" id="Phobius"/>
    </source>
</evidence>
<sequence length="428" mass="45679">MTLISMIVLLIALAVGIPVALAFLASTACFVIGGYSPAQLVPYGFNKAGAMVLIAIAMFILAGQLMRKGEIGDKLIDLVELKASRIKAGLGVVGVVSCALFGSCTGSASATISCIGSILFPRLEKAGYPKAHSAALLSNAATLGMLIPPSGTMILYAWLGGQSVLACFLASVIPGIILTAQFSLINCFLMRNVDLVRIPKMSKEEKRKESSRRTKKALPAFVMPIIVLGGIYSGLMTPTEAAGCAAIYAIPLGLYIYKTTTCKEILDCFVDSAANAGAIMFMLFSVMILSKLYIMEDVPNQIVDLLLYVSDNKYVILMMINVFLFIIGMIMDDTSGILLVTPILVPIILKLGFDPIHFSAIVAVNLGMGNTTPPAAPLLYLGSRLGDAPLGDMLKPCFYLIIFGWIPNLILTTYCPILSTWLPKLILG</sequence>
<keyword evidence="6 7" id="KW-0472">Membrane</keyword>
<evidence type="ECO:0000256" key="5">
    <source>
        <dbReference type="ARBA" id="ARBA00022989"/>
    </source>
</evidence>
<proteinExistence type="predicted"/>
<keyword evidence="2" id="KW-1003">Cell membrane</keyword>
<evidence type="ECO:0000256" key="2">
    <source>
        <dbReference type="ARBA" id="ARBA00022475"/>
    </source>
</evidence>
<keyword evidence="3" id="KW-0997">Cell inner membrane</keyword>
<dbReference type="AlphaFoldDB" id="A0A073J0P0"/>
<feature type="transmembrane region" description="Helical" evidence="7">
    <location>
        <begin position="163"/>
        <end position="189"/>
    </location>
</feature>
<feature type="transmembrane region" description="Helical" evidence="7">
    <location>
        <begin position="314"/>
        <end position="331"/>
    </location>
</feature>
<feature type="transmembrane region" description="Helical" evidence="7">
    <location>
        <begin position="398"/>
        <end position="422"/>
    </location>
</feature>
<keyword evidence="10" id="KW-1185">Reference proteome</keyword>
<evidence type="ECO:0000313" key="9">
    <source>
        <dbReference type="EMBL" id="KEJ91257.1"/>
    </source>
</evidence>
<feature type="transmembrane region" description="Helical" evidence="7">
    <location>
        <begin position="48"/>
        <end position="67"/>
    </location>
</feature>
<dbReference type="Pfam" id="PF06808">
    <property type="entry name" value="DctM"/>
    <property type="match status" value="1"/>
</dbReference>
<dbReference type="RefSeq" id="WP_037978565.1">
    <property type="nucleotide sequence ID" value="NZ_JMKI01000054.1"/>
</dbReference>
<feature type="transmembrane region" description="Helical" evidence="7">
    <location>
        <begin position="7"/>
        <end position="36"/>
    </location>
</feature>
<dbReference type="PANTHER" id="PTHR33362">
    <property type="entry name" value="SIALIC ACID TRAP TRANSPORTER PERMEASE PROTEIN SIAT-RELATED"/>
    <property type="match status" value="1"/>
</dbReference>
<feature type="transmembrane region" description="Helical" evidence="7">
    <location>
        <begin position="217"/>
        <end position="235"/>
    </location>
</feature>
<comment type="subcellular location">
    <subcellularLocation>
        <location evidence="1">Cell inner membrane</location>
        <topology evidence="1">Multi-pass membrane protein</topology>
    </subcellularLocation>
</comment>
<evidence type="ECO:0000256" key="3">
    <source>
        <dbReference type="ARBA" id="ARBA00022519"/>
    </source>
</evidence>
<dbReference type="Proteomes" id="UP000027665">
    <property type="component" value="Unassembled WGS sequence"/>
</dbReference>
<reference evidence="9 10" key="1">
    <citation type="submission" date="2014-04" db="EMBL/GenBank/DDBJ databases">
        <title>Draft Genome Sequence of Synergistes jonesii.</title>
        <authorList>
            <person name="Coil D.A."/>
            <person name="Eisen J.A."/>
            <person name="Holland-Moritz H.E."/>
        </authorList>
    </citation>
    <scope>NUCLEOTIDE SEQUENCE [LARGE SCALE GENOMIC DNA]</scope>
    <source>
        <strain evidence="9 10">78-1</strain>
    </source>
</reference>
<dbReference type="EMBL" id="JMKI01000054">
    <property type="protein sequence ID" value="KEJ91257.1"/>
    <property type="molecule type" value="Genomic_DNA"/>
</dbReference>
<feature type="domain" description="TRAP C4-dicarboxylate transport system permease DctM subunit" evidence="8">
    <location>
        <begin position="7"/>
        <end position="416"/>
    </location>
</feature>
<dbReference type="InterPro" id="IPR010656">
    <property type="entry name" value="DctM"/>
</dbReference>
<evidence type="ECO:0000256" key="6">
    <source>
        <dbReference type="ARBA" id="ARBA00023136"/>
    </source>
</evidence>
<keyword evidence="4 7" id="KW-0812">Transmembrane</keyword>
<dbReference type="GO" id="GO:0022857">
    <property type="term" value="F:transmembrane transporter activity"/>
    <property type="evidence" value="ECO:0007669"/>
    <property type="project" value="TreeGrafter"/>
</dbReference>
<accession>A0A073J0P0</accession>
<organism evidence="9 10">
    <name type="scientific">Synergistes jonesii</name>
    <dbReference type="NCBI Taxonomy" id="2754"/>
    <lineage>
        <taxon>Bacteria</taxon>
        <taxon>Thermotogati</taxon>
        <taxon>Synergistota</taxon>
        <taxon>Synergistia</taxon>
        <taxon>Synergistales</taxon>
        <taxon>Synergistaceae</taxon>
        <taxon>Synergistes</taxon>
    </lineage>
</organism>
<feature type="transmembrane region" description="Helical" evidence="7">
    <location>
        <begin position="241"/>
        <end position="257"/>
    </location>
</feature>
<feature type="transmembrane region" description="Helical" evidence="7">
    <location>
        <begin position="269"/>
        <end position="294"/>
    </location>
</feature>
<gene>
    <name evidence="9" type="ORF">EH55_11950</name>
</gene>
<evidence type="ECO:0000256" key="1">
    <source>
        <dbReference type="ARBA" id="ARBA00004429"/>
    </source>
</evidence>
<dbReference type="eggNOG" id="COG1593">
    <property type="taxonomic scope" value="Bacteria"/>
</dbReference>
<feature type="transmembrane region" description="Helical" evidence="7">
    <location>
        <begin position="343"/>
        <end position="364"/>
    </location>
</feature>
<evidence type="ECO:0000256" key="4">
    <source>
        <dbReference type="ARBA" id="ARBA00022692"/>
    </source>
</evidence>
<dbReference type="STRING" id="2754.EH55_11950"/>
<dbReference type="NCBIfam" id="TIGR00786">
    <property type="entry name" value="dctM"/>
    <property type="match status" value="1"/>
</dbReference>